<dbReference type="CDD" id="cd12108">
    <property type="entry name" value="Hr-like"/>
    <property type="match status" value="1"/>
</dbReference>
<dbReference type="Pfam" id="PF01814">
    <property type="entry name" value="Hemerythrin"/>
    <property type="match status" value="1"/>
</dbReference>
<dbReference type="RefSeq" id="WP_344834759.1">
    <property type="nucleotide sequence ID" value="NZ_BAAAUV010000019.1"/>
</dbReference>
<evidence type="ECO:0000313" key="3">
    <source>
        <dbReference type="Proteomes" id="UP001501237"/>
    </source>
</evidence>
<gene>
    <name evidence="2" type="ORF">GCM10010468_58810</name>
</gene>
<accession>A0ABP6QGJ1</accession>
<evidence type="ECO:0000259" key="1">
    <source>
        <dbReference type="Pfam" id="PF01814"/>
    </source>
</evidence>
<dbReference type="Proteomes" id="UP001501237">
    <property type="component" value="Unassembled WGS sequence"/>
</dbReference>
<proteinExistence type="predicted"/>
<feature type="domain" description="Hemerythrin-like" evidence="1">
    <location>
        <begin position="9"/>
        <end position="133"/>
    </location>
</feature>
<reference evidence="3" key="1">
    <citation type="journal article" date="2019" name="Int. J. Syst. Evol. Microbiol.">
        <title>The Global Catalogue of Microorganisms (GCM) 10K type strain sequencing project: providing services to taxonomists for standard genome sequencing and annotation.</title>
        <authorList>
            <consortium name="The Broad Institute Genomics Platform"/>
            <consortium name="The Broad Institute Genome Sequencing Center for Infectious Disease"/>
            <person name="Wu L."/>
            <person name="Ma J."/>
        </authorList>
    </citation>
    <scope>NUCLEOTIDE SEQUENCE [LARGE SCALE GENOMIC DNA]</scope>
    <source>
        <strain evidence="3">JCM 9377</strain>
    </source>
</reference>
<sequence>MEHRLDMTMMFATHDALRRELERIAKAAARTGDDPRRVLKTALGWELFKKYLHIHHTTEDDVLWPALERNLADRPDELALLAALEAEHAGIDPLLAAVDEALADRDHGHEGLAGLVDALATGLTAHLRHEENEGLALIDATLNEQEWESFGQVHGQRVGDHASTYLPWLLDDIDPYRTAVILNRMPAPLVRAYHTEWKATYGELTLYP</sequence>
<keyword evidence="3" id="KW-1185">Reference proteome</keyword>
<organism evidence="2 3">
    <name type="scientific">Actinocorallia longicatena</name>
    <dbReference type="NCBI Taxonomy" id="111803"/>
    <lineage>
        <taxon>Bacteria</taxon>
        <taxon>Bacillati</taxon>
        <taxon>Actinomycetota</taxon>
        <taxon>Actinomycetes</taxon>
        <taxon>Streptosporangiales</taxon>
        <taxon>Thermomonosporaceae</taxon>
        <taxon>Actinocorallia</taxon>
    </lineage>
</organism>
<comment type="caution">
    <text evidence="2">The sequence shown here is derived from an EMBL/GenBank/DDBJ whole genome shotgun (WGS) entry which is preliminary data.</text>
</comment>
<dbReference type="InterPro" id="IPR012312">
    <property type="entry name" value="Hemerythrin-like"/>
</dbReference>
<dbReference type="Gene3D" id="1.20.120.520">
    <property type="entry name" value="nmb1532 protein domain like"/>
    <property type="match status" value="1"/>
</dbReference>
<evidence type="ECO:0000313" key="2">
    <source>
        <dbReference type="EMBL" id="GAA3229106.1"/>
    </source>
</evidence>
<protein>
    <recommendedName>
        <fullName evidence="1">Hemerythrin-like domain-containing protein</fullName>
    </recommendedName>
</protein>
<dbReference type="EMBL" id="BAAAUV010000019">
    <property type="protein sequence ID" value="GAA3229106.1"/>
    <property type="molecule type" value="Genomic_DNA"/>
</dbReference>
<name>A0ABP6QGJ1_9ACTN</name>